<protein>
    <submittedName>
        <fullName evidence="6">Myeloid leukemia factor 1</fullName>
    </submittedName>
</protein>
<evidence type="ECO:0000256" key="3">
    <source>
        <dbReference type="ARBA" id="ARBA00022490"/>
    </source>
</evidence>
<keyword evidence="7" id="KW-1185">Reference proteome</keyword>
<feature type="region of interest" description="Disordered" evidence="5">
    <location>
        <begin position="321"/>
        <end position="379"/>
    </location>
</feature>
<dbReference type="GO" id="GO:0005737">
    <property type="term" value="C:cytoplasm"/>
    <property type="evidence" value="ECO:0007669"/>
    <property type="project" value="UniProtKB-SubCell"/>
</dbReference>
<feature type="region of interest" description="Disordered" evidence="5">
    <location>
        <begin position="73"/>
        <end position="118"/>
    </location>
</feature>
<dbReference type="PANTHER" id="PTHR13105">
    <property type="entry name" value="MYELOID LEUKEMIA FACTOR"/>
    <property type="match status" value="1"/>
</dbReference>
<gene>
    <name evidence="6" type="primary">MLF1</name>
</gene>
<comment type="subcellular location">
    <subcellularLocation>
        <location evidence="1">Cytoplasm</location>
    </subcellularLocation>
</comment>
<evidence type="ECO:0000256" key="1">
    <source>
        <dbReference type="ARBA" id="ARBA00004496"/>
    </source>
</evidence>
<reference evidence="6 7" key="1">
    <citation type="submission" date="2009-12" db="EMBL/GenBank/DDBJ databases">
        <title>The Genome Sequence of Anolis carolinensis (Green Anole Lizard).</title>
        <authorList>
            <consortium name="The Genome Sequencing Platform"/>
            <person name="Di Palma F."/>
            <person name="Alfoldi J."/>
            <person name="Heiman D."/>
            <person name="Young S."/>
            <person name="Grabherr M."/>
            <person name="Johnson J."/>
            <person name="Lander E.S."/>
            <person name="Lindblad-Toh K."/>
        </authorList>
    </citation>
    <scope>NUCLEOTIDE SEQUENCE [LARGE SCALE GENOMIC DNA]</scope>
    <source>
        <strain evidence="6 7">JBL SC #1</strain>
    </source>
</reference>
<dbReference type="Pfam" id="PF10248">
    <property type="entry name" value="Mlf1IP"/>
    <property type="match status" value="1"/>
</dbReference>
<dbReference type="Proteomes" id="UP000001646">
    <property type="component" value="Chromosome 3"/>
</dbReference>
<organism evidence="6 7">
    <name type="scientific">Anolis carolinensis</name>
    <name type="common">Green anole</name>
    <name type="synonym">American chameleon</name>
    <dbReference type="NCBI Taxonomy" id="28377"/>
    <lineage>
        <taxon>Eukaryota</taxon>
        <taxon>Metazoa</taxon>
        <taxon>Chordata</taxon>
        <taxon>Craniata</taxon>
        <taxon>Vertebrata</taxon>
        <taxon>Euteleostomi</taxon>
        <taxon>Lepidosauria</taxon>
        <taxon>Squamata</taxon>
        <taxon>Bifurcata</taxon>
        <taxon>Unidentata</taxon>
        <taxon>Episquamata</taxon>
        <taxon>Toxicofera</taxon>
        <taxon>Iguania</taxon>
        <taxon>Dactyloidae</taxon>
        <taxon>Anolis</taxon>
    </lineage>
</organism>
<evidence type="ECO:0000256" key="5">
    <source>
        <dbReference type="SAM" id="MobiDB-lite"/>
    </source>
</evidence>
<evidence type="ECO:0000313" key="7">
    <source>
        <dbReference type="Proteomes" id="UP000001646"/>
    </source>
</evidence>
<feature type="compositionally biased region" description="Gly residues" evidence="5">
    <location>
        <begin position="81"/>
        <end position="91"/>
    </location>
</feature>
<dbReference type="GeneTree" id="ENSGT00390000005023"/>
<dbReference type="Ensembl" id="ENSACAT00000054307.1">
    <property type="protein sequence ID" value="ENSACAP00000040473.1"/>
    <property type="gene ID" value="ENSACAG00000028925.2"/>
</dbReference>
<evidence type="ECO:0000256" key="4">
    <source>
        <dbReference type="ARBA" id="ARBA00022553"/>
    </source>
</evidence>
<reference evidence="6" key="2">
    <citation type="submission" date="2025-08" db="UniProtKB">
        <authorList>
            <consortium name="Ensembl"/>
        </authorList>
    </citation>
    <scope>IDENTIFICATION</scope>
</reference>
<name>A0A803TZ33_ANOCA</name>
<dbReference type="Bgee" id="ENSACAG00000028925">
    <property type="expression patterns" value="Expressed in heart and 13 other cell types or tissues"/>
</dbReference>
<evidence type="ECO:0000256" key="2">
    <source>
        <dbReference type="ARBA" id="ARBA00008332"/>
    </source>
</evidence>
<keyword evidence="3" id="KW-0963">Cytoplasm</keyword>
<sequence length="379" mass="42483">MMMMMIIIMNKAVRSVHMDSAHHQHQQPCFGDRNNNNKGLANSVRQTLGLNTVAMVTSTPLCRWPPSWVRTTANREREGRGFGSEGGGERGGAVTSCEEKSPPGFWRRRSSSRSTSGAGAMFGSLSRVFEEDPFFRDPFAAHNEHVRRFFSEPFGRDPFLAIKNGGERSIDHRGRPDSQVALRNNHKAMSCSLMPFGSFGAMDKMAVDQNAHTFSSSSVMTYSKKGDEPPKIFQASAQTRMAPGGIKETRKALKDSESGLEKMAIGHHIQDRGHVIQKEKNNKTGNEELNQEFINLDETEAQAFDDQWQKEIVKFKPSLGRNNRNVTRHRSIQHLGKEDAVRREKTHPRTPIEGSRRQQSSAEKLSVKGSHVPLKASKK</sequence>
<comment type="similarity">
    <text evidence="2">Belongs to the MLF family.</text>
</comment>
<proteinExistence type="inferred from homology"/>
<evidence type="ECO:0000313" key="6">
    <source>
        <dbReference type="Ensembl" id="ENSACAP00000040473.1"/>
    </source>
</evidence>
<keyword evidence="4" id="KW-0597">Phosphoprotein</keyword>
<dbReference type="InterPro" id="IPR019376">
    <property type="entry name" value="Myeloid_leukemia_factor"/>
</dbReference>
<accession>A0A803TZ33</accession>
<reference evidence="6" key="3">
    <citation type="submission" date="2025-09" db="UniProtKB">
        <authorList>
            <consortium name="Ensembl"/>
        </authorList>
    </citation>
    <scope>IDENTIFICATION</scope>
</reference>
<dbReference type="AlphaFoldDB" id="A0A803TZ33"/>